<keyword evidence="3" id="KW-1133">Transmembrane helix</keyword>
<feature type="domain" description="SMP-30/Gluconolactonase/LRE-like region" evidence="4">
    <location>
        <begin position="140"/>
        <end position="249"/>
    </location>
</feature>
<dbReference type="KEGG" id="ipa:Isop_1590"/>
<organism evidence="5 6">
    <name type="scientific">Isosphaera pallida (strain ATCC 43644 / DSM 9630 / IS1B)</name>
    <dbReference type="NCBI Taxonomy" id="575540"/>
    <lineage>
        <taxon>Bacteria</taxon>
        <taxon>Pseudomonadati</taxon>
        <taxon>Planctomycetota</taxon>
        <taxon>Planctomycetia</taxon>
        <taxon>Isosphaerales</taxon>
        <taxon>Isosphaeraceae</taxon>
        <taxon>Isosphaera</taxon>
    </lineage>
</organism>
<dbReference type="Pfam" id="PF04185">
    <property type="entry name" value="Phosphoesterase"/>
    <property type="match status" value="1"/>
</dbReference>
<evidence type="ECO:0000256" key="2">
    <source>
        <dbReference type="SAM" id="MobiDB-lite"/>
    </source>
</evidence>
<dbReference type="GO" id="GO:0016788">
    <property type="term" value="F:hydrolase activity, acting on ester bonds"/>
    <property type="evidence" value="ECO:0007669"/>
    <property type="project" value="InterPro"/>
</dbReference>
<dbReference type="InParanoid" id="E8QZN8"/>
<dbReference type="InterPro" id="IPR015943">
    <property type="entry name" value="WD40/YVTN_repeat-like_dom_sf"/>
</dbReference>
<dbReference type="Proteomes" id="UP000008631">
    <property type="component" value="Chromosome"/>
</dbReference>
<dbReference type="SUPFAM" id="SSF53649">
    <property type="entry name" value="Alkaline phosphatase-like"/>
    <property type="match status" value="1"/>
</dbReference>
<dbReference type="HOGENOM" id="CLU_012789_0_0_0"/>
<dbReference type="EMBL" id="CP002353">
    <property type="protein sequence ID" value="ADV62174.1"/>
    <property type="molecule type" value="Genomic_DNA"/>
</dbReference>
<dbReference type="RefSeq" id="WP_013564462.1">
    <property type="nucleotide sequence ID" value="NC_014962.1"/>
</dbReference>
<name>E8QZN8_ISOPI</name>
<dbReference type="Gene3D" id="3.40.720.10">
    <property type="entry name" value="Alkaline Phosphatase, subunit A"/>
    <property type="match status" value="2"/>
</dbReference>
<dbReference type="InterPro" id="IPR051200">
    <property type="entry name" value="Host-pathogen_enzymatic-act"/>
</dbReference>
<dbReference type="InterPro" id="IPR011048">
    <property type="entry name" value="Haem_d1_sf"/>
</dbReference>
<dbReference type="STRING" id="575540.Isop_1590"/>
<sequence>MQKHLDVRALTPPQRGRTWLAMCWSGALGIVAVTSTALAWGQPPAPGQAVDAPAPLRQVNPEPIWPGMNNSGSVTLPNGWSLKPAGVQIVLGDFPVMIAPHPTANLLAVQHAGYGEHEIMLIDTKTNRKVSGAVISTSFAGIVWSGDGRHLFVSGGFDDVVHRFDFDGRDALTNRTTLTYPDRTRRVPGGMAITSQGETLAVANVFGHSVALFNLNDEGGTIRAEIPLGEETYPYTTLFDEPRGRLYVSLWGGAKVVAIDLNTAKVVGEFTTQEHPNEMLMSQDGQLLYVANANRNTVSVVELGSGRTIETISTAIAPNTPPGCNPGSLALDATGSVLYVANANTNDLAVINVETPGRSRPLGFVPTGWYPTAVRLSNDGQTLYVTNGKGGSSRANRNGPNPLVPGRDPTREYIGKLFPGTLSILPTPTPQTLPELTKTALANCPLRTPRVERVPGGPIPLKVGDPSPIKYCVYIIKENRTYDQVFGDIPEGNGDPDLCLFPEEITPNHHALAREFVLLDNFYVESEVSADGHEWTMGAYATDFVERIWPLGYRGDRRVPYPAEGAFEIAFPAGGYLWDKAAEKGVTYRSYGEFVTLDGEPKVKSLIGHFDPKFPTYNLNITDVRRANRFLEELKEFEAEGNDLPRLITMRLPNDHTAGTRPGAPTVQAMVADNDLALGMVVEGLSRSRFWKELAIFVVEDDAQNGSDHVDAHRTVALVIGPYVKRRVVDSTMYSTSSMLRTIELILGLDPMSQFDAAATPMDRSFTAEPDFTPYTLRPARVDLDARNTETAWGAATSLKLNLDEEDQADDLLFNEIIWKAVKGADSPMPPPVRAAFVLPRE</sequence>
<dbReference type="AlphaFoldDB" id="E8QZN8"/>
<keyword evidence="3" id="KW-0472">Membrane</keyword>
<dbReference type="InterPro" id="IPR007312">
    <property type="entry name" value="Phosphoesterase"/>
</dbReference>
<evidence type="ECO:0000259" key="4">
    <source>
        <dbReference type="Pfam" id="PF08450"/>
    </source>
</evidence>
<protein>
    <submittedName>
        <fullName evidence="5">Phosphoesterase</fullName>
    </submittedName>
</protein>
<dbReference type="PANTHER" id="PTHR47197">
    <property type="entry name" value="PROTEIN NIRF"/>
    <property type="match status" value="1"/>
</dbReference>
<feature type="transmembrane region" description="Helical" evidence="3">
    <location>
        <begin position="21"/>
        <end position="40"/>
    </location>
</feature>
<dbReference type="InterPro" id="IPR019405">
    <property type="entry name" value="Lactonase_7-beta_prop"/>
</dbReference>
<dbReference type="eggNOG" id="COG3391">
    <property type="taxonomic scope" value="Bacteria"/>
</dbReference>
<evidence type="ECO:0000256" key="1">
    <source>
        <dbReference type="ARBA" id="ARBA00022801"/>
    </source>
</evidence>
<dbReference type="Gene3D" id="2.130.10.10">
    <property type="entry name" value="YVTN repeat-like/Quinoprotein amine dehydrogenase"/>
    <property type="match status" value="2"/>
</dbReference>
<evidence type="ECO:0000313" key="5">
    <source>
        <dbReference type="EMBL" id="ADV62174.1"/>
    </source>
</evidence>
<dbReference type="Pfam" id="PF10282">
    <property type="entry name" value="Lactonase"/>
    <property type="match status" value="1"/>
</dbReference>
<dbReference type="InterPro" id="IPR017850">
    <property type="entry name" value="Alkaline_phosphatase_core_sf"/>
</dbReference>
<evidence type="ECO:0000256" key="3">
    <source>
        <dbReference type="SAM" id="Phobius"/>
    </source>
</evidence>
<dbReference type="Pfam" id="PF08450">
    <property type="entry name" value="SGL"/>
    <property type="match status" value="1"/>
</dbReference>
<keyword evidence="1" id="KW-0378">Hydrolase</keyword>
<dbReference type="PANTHER" id="PTHR47197:SF3">
    <property type="entry name" value="DIHYDRO-HEME D1 DEHYDROGENASE"/>
    <property type="match status" value="1"/>
</dbReference>
<dbReference type="InterPro" id="IPR013658">
    <property type="entry name" value="SGL"/>
</dbReference>
<keyword evidence="6" id="KW-1185">Reference proteome</keyword>
<accession>E8QZN8</accession>
<reference key="1">
    <citation type="submission" date="2010-11" db="EMBL/GenBank/DDBJ databases">
        <title>The complete sequence of chromosome of Isophaera pallida ATCC 43644.</title>
        <authorList>
            <consortium name="US DOE Joint Genome Institute (JGI-PGF)"/>
            <person name="Lucas S."/>
            <person name="Copeland A."/>
            <person name="Lapidus A."/>
            <person name="Bruce D."/>
            <person name="Goodwin L."/>
            <person name="Pitluck S."/>
            <person name="Kyrpides N."/>
            <person name="Mavromatis K."/>
            <person name="Pagani I."/>
            <person name="Ivanova N."/>
            <person name="Saunders E."/>
            <person name="Brettin T."/>
            <person name="Detter J.C."/>
            <person name="Han C."/>
            <person name="Tapia R."/>
            <person name="Land M."/>
            <person name="Hauser L."/>
            <person name="Markowitz V."/>
            <person name="Cheng J.-F."/>
            <person name="Hugenholtz P."/>
            <person name="Woyke T."/>
            <person name="Wu D."/>
            <person name="Eisen J.A."/>
        </authorList>
    </citation>
    <scope>NUCLEOTIDE SEQUENCE</scope>
    <source>
        <strain>ATCC 43644</strain>
    </source>
</reference>
<keyword evidence="3" id="KW-0812">Transmembrane</keyword>
<proteinExistence type="predicted"/>
<reference evidence="5 6" key="2">
    <citation type="journal article" date="2011" name="Stand. Genomic Sci.">
        <title>Complete genome sequence of Isosphaera pallida type strain (IS1B).</title>
        <authorList>
            <consortium name="US DOE Joint Genome Institute (JGI-PGF)"/>
            <person name="Goker M."/>
            <person name="Cleland D."/>
            <person name="Saunders E."/>
            <person name="Lapidus A."/>
            <person name="Nolan M."/>
            <person name="Lucas S."/>
            <person name="Hammon N."/>
            <person name="Deshpande S."/>
            <person name="Cheng J.F."/>
            <person name="Tapia R."/>
            <person name="Han C."/>
            <person name="Goodwin L."/>
            <person name="Pitluck S."/>
            <person name="Liolios K."/>
            <person name="Pagani I."/>
            <person name="Ivanova N."/>
            <person name="Mavromatis K."/>
            <person name="Pati A."/>
            <person name="Chen A."/>
            <person name="Palaniappan K."/>
            <person name="Land M."/>
            <person name="Hauser L."/>
            <person name="Chang Y.J."/>
            <person name="Jeffries C.D."/>
            <person name="Detter J.C."/>
            <person name="Beck B."/>
            <person name="Woyke T."/>
            <person name="Bristow J."/>
            <person name="Eisen J.A."/>
            <person name="Markowitz V."/>
            <person name="Hugenholtz P."/>
            <person name="Kyrpides N.C."/>
            <person name="Klenk H.P."/>
        </authorList>
    </citation>
    <scope>NUCLEOTIDE SEQUENCE [LARGE SCALE GENOMIC DNA]</scope>
    <source>
        <strain evidence="6">ATCC 43644 / DSM 9630 / IS1B</strain>
    </source>
</reference>
<dbReference type="SUPFAM" id="SSF51004">
    <property type="entry name" value="C-terminal (heme d1) domain of cytochrome cd1-nitrite reductase"/>
    <property type="match status" value="1"/>
</dbReference>
<feature type="region of interest" description="Disordered" evidence="2">
    <location>
        <begin position="388"/>
        <end position="408"/>
    </location>
</feature>
<gene>
    <name evidence="5" type="ordered locus">Isop_1590</name>
</gene>
<evidence type="ECO:0000313" key="6">
    <source>
        <dbReference type="Proteomes" id="UP000008631"/>
    </source>
</evidence>